<dbReference type="SUPFAM" id="SSF52218">
    <property type="entry name" value="Flavoproteins"/>
    <property type="match status" value="1"/>
</dbReference>
<organism evidence="4 6">
    <name type="scientific">Saliniramus fredricksonii</name>
    <dbReference type="NCBI Taxonomy" id="1653334"/>
    <lineage>
        <taxon>Bacteria</taxon>
        <taxon>Pseudomonadati</taxon>
        <taxon>Pseudomonadota</taxon>
        <taxon>Alphaproteobacteria</taxon>
        <taxon>Hyphomicrobiales</taxon>
        <taxon>Salinarimonadaceae</taxon>
        <taxon>Saliniramus</taxon>
    </lineage>
</organism>
<comment type="similarity">
    <text evidence="1">Belongs to the NAD(P)H dehydrogenase (quinone) family.</text>
</comment>
<comment type="caution">
    <text evidence="4">The sequence shown here is derived from an EMBL/GenBank/DDBJ whole genome shotgun (WGS) entry which is preliminary data.</text>
</comment>
<dbReference type="STRING" id="1653334.GA0071312_0855"/>
<dbReference type="PANTHER" id="PTHR10204:SF34">
    <property type="entry name" value="NAD(P)H DEHYDROGENASE [QUINONE] 1 ISOFORM 1"/>
    <property type="match status" value="1"/>
</dbReference>
<accession>A0A0P7XT27</accession>
<dbReference type="GO" id="GO:0005829">
    <property type="term" value="C:cytosol"/>
    <property type="evidence" value="ECO:0007669"/>
    <property type="project" value="TreeGrafter"/>
</dbReference>
<dbReference type="InterPro" id="IPR029039">
    <property type="entry name" value="Flavoprotein-like_sf"/>
</dbReference>
<name>A0A0P7XT27_9HYPH</name>
<dbReference type="Pfam" id="PF02525">
    <property type="entry name" value="Flavodoxin_2"/>
    <property type="match status" value="1"/>
</dbReference>
<dbReference type="PANTHER" id="PTHR10204">
    <property type="entry name" value="NAD P H OXIDOREDUCTASE-RELATED"/>
    <property type="match status" value="1"/>
</dbReference>
<dbReference type="InterPro" id="IPR003680">
    <property type="entry name" value="Flavodoxin_fold"/>
</dbReference>
<dbReference type="InterPro" id="IPR051545">
    <property type="entry name" value="NAD(P)H_dehydrogenase_qn"/>
</dbReference>
<dbReference type="Gene3D" id="3.40.50.360">
    <property type="match status" value="1"/>
</dbReference>
<evidence type="ECO:0000313" key="5">
    <source>
        <dbReference type="EMBL" id="SCC79402.1"/>
    </source>
</evidence>
<dbReference type="EMBL" id="FMBM01000001">
    <property type="protein sequence ID" value="SCC79402.1"/>
    <property type="molecule type" value="Genomic_DNA"/>
</dbReference>
<keyword evidence="2 4" id="KW-0560">Oxidoreductase</keyword>
<reference evidence="5 7" key="2">
    <citation type="submission" date="2016-08" db="EMBL/GenBank/DDBJ databases">
        <authorList>
            <person name="Varghese N."/>
            <person name="Submissions Spin"/>
        </authorList>
    </citation>
    <scope>NUCLEOTIDE SEQUENCE [LARGE SCALE GENOMIC DNA]</scope>
    <source>
        <strain evidence="5 7">HL-109</strain>
    </source>
</reference>
<gene>
    <name evidence="5" type="ORF">GA0071312_0855</name>
    <name evidence="4" type="ORF">HLUCCO17_10500</name>
</gene>
<evidence type="ECO:0000259" key="3">
    <source>
        <dbReference type="Pfam" id="PF02525"/>
    </source>
</evidence>
<dbReference type="AlphaFoldDB" id="A0A0P7XT27"/>
<reference evidence="4 6" key="1">
    <citation type="submission" date="2015-09" db="EMBL/GenBank/DDBJ databases">
        <title>Identification and resolution of microdiversity through metagenomic sequencing of parallel consortia.</title>
        <authorList>
            <person name="Nelson W.C."/>
            <person name="Romine M.F."/>
            <person name="Lindemann S.R."/>
        </authorList>
    </citation>
    <scope>NUCLEOTIDE SEQUENCE [LARGE SCALE GENOMIC DNA]</scope>
    <source>
        <strain evidence="4">HL-109</strain>
    </source>
</reference>
<dbReference type="GO" id="GO:0003955">
    <property type="term" value="F:NAD(P)H dehydrogenase (quinone) activity"/>
    <property type="evidence" value="ECO:0007669"/>
    <property type="project" value="UniProtKB-EC"/>
</dbReference>
<evidence type="ECO:0000313" key="6">
    <source>
        <dbReference type="Proteomes" id="UP000050497"/>
    </source>
</evidence>
<keyword evidence="7" id="KW-1185">Reference proteome</keyword>
<dbReference type="Proteomes" id="UP000182800">
    <property type="component" value="Unassembled WGS sequence"/>
</dbReference>
<dbReference type="Proteomes" id="UP000050497">
    <property type="component" value="Unassembled WGS sequence"/>
</dbReference>
<proteinExistence type="inferred from homology"/>
<evidence type="ECO:0000313" key="4">
    <source>
        <dbReference type="EMBL" id="KPQ10665.1"/>
    </source>
</evidence>
<dbReference type="RefSeq" id="WP_238947090.1">
    <property type="nucleotide sequence ID" value="NZ_FMBM01000001.1"/>
</dbReference>
<dbReference type="EC" id="1.6.5.2" evidence="4"/>
<evidence type="ECO:0000313" key="7">
    <source>
        <dbReference type="Proteomes" id="UP000182800"/>
    </source>
</evidence>
<feature type="domain" description="Flavodoxin-like fold" evidence="3">
    <location>
        <begin position="15"/>
        <end position="217"/>
    </location>
</feature>
<evidence type="ECO:0000256" key="2">
    <source>
        <dbReference type="ARBA" id="ARBA00023002"/>
    </source>
</evidence>
<sequence>MATANSSAIDGSETMHAHIVHAHPEPASYNGALTRTACDALSDQGASVSVSDLYEAGFDPVERGMHYDDRLDPDTFAPLAEQRHASRGGTLAPEIRREIAALERVDLLILQFPLWWHGPPAILKGWMDRVFVNGGLYTSRMRYDRGYFRGRRAIVSMTTGAPREAFGPGGRGGDIGTMLWPIHYSLHYLGFAVLPPFLSHGIQGHGYRYAEDDALQAMLANNLRSWRARLQELDADAPLAFPGWDDWGALGEAIR</sequence>
<evidence type="ECO:0000256" key="1">
    <source>
        <dbReference type="ARBA" id="ARBA00006252"/>
    </source>
</evidence>
<dbReference type="EMBL" id="LJSX01000014">
    <property type="protein sequence ID" value="KPQ10665.1"/>
    <property type="molecule type" value="Genomic_DNA"/>
</dbReference>
<protein>
    <submittedName>
        <fullName evidence="4">NAD(P)H dehydrogenase (Quinone)</fullName>
        <ecNumber evidence="4">1.6.5.2</ecNumber>
    </submittedName>
</protein>